<name>A0ABQ5N4D1_9CLOT</name>
<dbReference type="RefSeq" id="WP_264849316.1">
    <property type="nucleotide sequence ID" value="NZ_BRXR01000001.1"/>
</dbReference>
<accession>A0ABQ5N4D1</accession>
<comment type="caution">
    <text evidence="1">The sequence shown here is derived from an EMBL/GenBank/DDBJ whole genome shotgun (WGS) entry which is preliminary data.</text>
</comment>
<evidence type="ECO:0000313" key="1">
    <source>
        <dbReference type="EMBL" id="GLC30049.1"/>
    </source>
</evidence>
<gene>
    <name evidence="1" type="ORF">bsdE14_14590</name>
</gene>
<keyword evidence="2" id="KW-1185">Reference proteome</keyword>
<dbReference type="EMBL" id="BRXR01000001">
    <property type="protein sequence ID" value="GLC30049.1"/>
    <property type="molecule type" value="Genomic_DNA"/>
</dbReference>
<organism evidence="1 2">
    <name type="scientific">Clostridium omnivorum</name>
    <dbReference type="NCBI Taxonomy" id="1604902"/>
    <lineage>
        <taxon>Bacteria</taxon>
        <taxon>Bacillati</taxon>
        <taxon>Bacillota</taxon>
        <taxon>Clostridia</taxon>
        <taxon>Eubacteriales</taxon>
        <taxon>Clostridiaceae</taxon>
        <taxon>Clostridium</taxon>
    </lineage>
</organism>
<reference evidence="1 2" key="1">
    <citation type="journal article" date="2024" name="Int. J. Syst. Evol. Microbiol.">
        <title>Clostridium omnivorum sp. nov., isolated from anoxic soil under the treatment of reductive soil disinfestation.</title>
        <authorList>
            <person name="Ueki A."/>
            <person name="Tonouchi A."/>
            <person name="Kaku N."/>
            <person name="Honma S."/>
            <person name="Ueki K."/>
        </authorList>
    </citation>
    <scope>NUCLEOTIDE SEQUENCE [LARGE SCALE GENOMIC DNA]</scope>
    <source>
        <strain evidence="1 2">E14</strain>
    </source>
</reference>
<sequence>MNFGYIRGSYGRTQNNRTSYSEGRSIYSRGIKSTGNTKTKSLLDDSTKINGSTISSAVGFKADIGTAADTTVKIDKGTFNQVMDYSMKNPANKWDEIGCDGTKKWVVIDGQRFDYSLSKDEKEAFKKRWKTSCEAYNKTETDKDKSKSNTDEKKLVSISLDKDNKLKVDKNEKESNSAKLTNLMKKPRVVKMLSDIIKANNHRSISLDVE</sequence>
<dbReference type="Proteomes" id="UP001208567">
    <property type="component" value="Unassembled WGS sequence"/>
</dbReference>
<proteinExistence type="predicted"/>
<protein>
    <submittedName>
        <fullName evidence="1">Uncharacterized protein</fullName>
    </submittedName>
</protein>
<evidence type="ECO:0000313" key="2">
    <source>
        <dbReference type="Proteomes" id="UP001208567"/>
    </source>
</evidence>